<gene>
    <name evidence="1" type="ORF">ACO22_01150</name>
</gene>
<accession>A0A1D2JMC1</accession>
<protein>
    <submittedName>
        <fullName evidence="1">Uncharacterized protein</fullName>
    </submittedName>
</protein>
<sequence length="136" mass="15411">MGATLVRIHESAVLKRGTGVSLAEAQNMKFCSSQVKDTRTCHLRCMGRAAKILQWRRAPFWPTLSDHARDSIHTQLAEFLRQLHAIKMEKPGLVGSGVFHSTHSSLITAPAQQMESWFNERLLVCKEFNRVPYSHP</sequence>
<proteinExistence type="predicted"/>
<dbReference type="AlphaFoldDB" id="A0A1D2JMC1"/>
<dbReference type="VEuPathDB" id="FungiDB:PADG_00729"/>
<organism evidence="1 2">
    <name type="scientific">Paracoccidioides brasiliensis</name>
    <dbReference type="NCBI Taxonomy" id="121759"/>
    <lineage>
        <taxon>Eukaryota</taxon>
        <taxon>Fungi</taxon>
        <taxon>Dikarya</taxon>
        <taxon>Ascomycota</taxon>
        <taxon>Pezizomycotina</taxon>
        <taxon>Eurotiomycetes</taxon>
        <taxon>Eurotiomycetidae</taxon>
        <taxon>Onygenales</taxon>
        <taxon>Ajellomycetaceae</taxon>
        <taxon>Paracoccidioides</taxon>
    </lineage>
</organism>
<comment type="caution">
    <text evidence="1">The sequence shown here is derived from an EMBL/GenBank/DDBJ whole genome shotgun (WGS) entry which is preliminary data.</text>
</comment>
<dbReference type="Proteomes" id="UP000242814">
    <property type="component" value="Unassembled WGS sequence"/>
</dbReference>
<evidence type="ECO:0000313" key="1">
    <source>
        <dbReference type="EMBL" id="ODH42625.1"/>
    </source>
</evidence>
<dbReference type="EMBL" id="LZYO01000026">
    <property type="protein sequence ID" value="ODH42625.1"/>
    <property type="molecule type" value="Genomic_DNA"/>
</dbReference>
<reference evidence="1 2" key="1">
    <citation type="submission" date="2016-06" db="EMBL/GenBank/DDBJ databases">
        <authorList>
            <person name="Kjaerup R.B."/>
            <person name="Dalgaard T.S."/>
            <person name="Juul-Madsen H.R."/>
        </authorList>
    </citation>
    <scope>NUCLEOTIDE SEQUENCE [LARGE SCALE GENOMIC DNA]</scope>
    <source>
        <strain evidence="1 2">Pb300</strain>
    </source>
</reference>
<name>A0A1D2JMC1_PARBR</name>
<evidence type="ECO:0000313" key="2">
    <source>
        <dbReference type="Proteomes" id="UP000242814"/>
    </source>
</evidence>
<dbReference type="VEuPathDB" id="FungiDB:PABG_02402"/>